<name>A0A1H4IU51_9MICO</name>
<evidence type="ECO:0000313" key="1">
    <source>
        <dbReference type="EMBL" id="SEB36828.1"/>
    </source>
</evidence>
<sequence length="404" mass="44312">MPAAVVAAAGWVLRILPRRLSDAIGVDAGHFSPAEVPPPPVVPSAPVRLYIAPVNFAGQGYEWARAAERVDGVGAIDMQYTIKGSFGFPTDNLVPVNVFLHSREWQRRQFQTVSAGFSHVVIEAERSIFGGLYHGNVEREVAALRDAGVAVAMLSHGSDLRLPSRHRTIDRWSPFHEQSWELVPVLEAQARRNFALLRRIGAPVFVSTPDLLLDYPEASWLPLALDPSAWKTANEPLRRSVPVVVHAPSSAVVKGTHLIDSALRRMDAKGRISYHRIEGVPATEIPALYRDADIVLEQFRIGTYSRAAVEGMAAGRIVVAHVHDQVREHVVSATGRQLPVVQATPDTLEQVLADILCRRDYYRSIARDGVEFVAEVHDGRASAAALRPFLLTANRASTRGSTQP</sequence>
<gene>
    <name evidence="1" type="ORF">SAMN04489806_0207</name>
</gene>
<keyword evidence="1" id="KW-0808">Transferase</keyword>
<dbReference type="Gene3D" id="3.40.50.2000">
    <property type="entry name" value="Glycogen Phosphorylase B"/>
    <property type="match status" value="1"/>
</dbReference>
<dbReference type="Proteomes" id="UP000199183">
    <property type="component" value="Unassembled WGS sequence"/>
</dbReference>
<evidence type="ECO:0000313" key="2">
    <source>
        <dbReference type="Proteomes" id="UP000199183"/>
    </source>
</evidence>
<keyword evidence="2" id="KW-1185">Reference proteome</keyword>
<protein>
    <submittedName>
        <fullName evidence="1">Glycosyltransferase involved in cell wall bisynthesis</fullName>
    </submittedName>
</protein>
<dbReference type="SUPFAM" id="SSF53756">
    <property type="entry name" value="UDP-Glycosyltransferase/glycogen phosphorylase"/>
    <property type="match status" value="1"/>
</dbReference>
<dbReference type="AlphaFoldDB" id="A0A1H4IU51"/>
<reference evidence="1 2" key="1">
    <citation type="submission" date="2016-10" db="EMBL/GenBank/DDBJ databases">
        <authorList>
            <person name="de Groot N.N."/>
        </authorList>
    </citation>
    <scope>NUCLEOTIDE SEQUENCE [LARGE SCALE GENOMIC DNA]</scope>
    <source>
        <strain evidence="1 2">DSM 21799</strain>
    </source>
</reference>
<accession>A0A1H4IU51</accession>
<dbReference type="GO" id="GO:0016740">
    <property type="term" value="F:transferase activity"/>
    <property type="evidence" value="ECO:0007669"/>
    <property type="project" value="UniProtKB-KW"/>
</dbReference>
<dbReference type="EMBL" id="FNRY01000001">
    <property type="protein sequence ID" value="SEB36828.1"/>
    <property type="molecule type" value="Genomic_DNA"/>
</dbReference>
<dbReference type="STRING" id="640635.SAMN04489806_0207"/>
<organism evidence="1 2">
    <name type="scientific">Paramicrobacterium humi</name>
    <dbReference type="NCBI Taxonomy" id="640635"/>
    <lineage>
        <taxon>Bacteria</taxon>
        <taxon>Bacillati</taxon>
        <taxon>Actinomycetota</taxon>
        <taxon>Actinomycetes</taxon>
        <taxon>Micrococcales</taxon>
        <taxon>Microbacteriaceae</taxon>
        <taxon>Paramicrobacterium</taxon>
    </lineage>
</organism>
<proteinExistence type="predicted"/>